<evidence type="ECO:0000256" key="1">
    <source>
        <dbReference type="SAM" id="Phobius"/>
    </source>
</evidence>
<keyword evidence="1" id="KW-1133">Transmembrane helix</keyword>
<feature type="transmembrane region" description="Helical" evidence="1">
    <location>
        <begin position="113"/>
        <end position="132"/>
    </location>
</feature>
<feature type="transmembrane region" description="Helical" evidence="1">
    <location>
        <begin position="59"/>
        <end position="78"/>
    </location>
</feature>
<protein>
    <recommendedName>
        <fullName evidence="4">DUF2069 domain-containing protein</fullName>
    </recommendedName>
</protein>
<feature type="transmembrane region" description="Helical" evidence="1">
    <location>
        <begin position="28"/>
        <end position="53"/>
    </location>
</feature>
<dbReference type="InterPro" id="IPR018643">
    <property type="entry name" value="DUF2069_membrane"/>
</dbReference>
<dbReference type="Proteomes" id="UP001500547">
    <property type="component" value="Unassembled WGS sequence"/>
</dbReference>
<evidence type="ECO:0008006" key="4">
    <source>
        <dbReference type="Google" id="ProtNLM"/>
    </source>
</evidence>
<sequence>MRGLPLENRNVKHIAESHPARPAHQRTLWIAQWSGTACLLALIALCVAWELWIAPLRPGGSWLVLKALPLLGALFGMLHGRRYTFQWMSLAVLLYFAEGIVRATSDVGLSATLGWIETALSLGLFIACLVYARQSAPSRQKVLSGNS</sequence>
<keyword evidence="1" id="KW-0812">Transmembrane</keyword>
<dbReference type="Pfam" id="PF09842">
    <property type="entry name" value="DUF2069"/>
    <property type="match status" value="1"/>
</dbReference>
<feature type="transmembrane region" description="Helical" evidence="1">
    <location>
        <begin position="85"/>
        <end position="101"/>
    </location>
</feature>
<reference evidence="3" key="1">
    <citation type="journal article" date="2019" name="Int. J. Syst. Evol. Microbiol.">
        <title>The Global Catalogue of Microorganisms (GCM) 10K type strain sequencing project: providing services to taxonomists for standard genome sequencing and annotation.</title>
        <authorList>
            <consortium name="The Broad Institute Genomics Platform"/>
            <consortium name="The Broad Institute Genome Sequencing Center for Infectious Disease"/>
            <person name="Wu L."/>
            <person name="Ma J."/>
        </authorList>
    </citation>
    <scope>NUCLEOTIDE SEQUENCE [LARGE SCALE GENOMIC DNA]</scope>
    <source>
        <strain evidence="3">JCM 18715</strain>
    </source>
</reference>
<evidence type="ECO:0000313" key="3">
    <source>
        <dbReference type="Proteomes" id="UP001500547"/>
    </source>
</evidence>
<evidence type="ECO:0000313" key="2">
    <source>
        <dbReference type="EMBL" id="GAA5163344.1"/>
    </source>
</evidence>
<gene>
    <name evidence="2" type="ORF">GCM10025770_15400</name>
</gene>
<comment type="caution">
    <text evidence="2">The sequence shown here is derived from an EMBL/GenBank/DDBJ whole genome shotgun (WGS) entry which is preliminary data.</text>
</comment>
<keyword evidence="3" id="KW-1185">Reference proteome</keyword>
<accession>A0ABP9QKA2</accession>
<organism evidence="2 3">
    <name type="scientific">Viridibacterium curvum</name>
    <dbReference type="NCBI Taxonomy" id="1101404"/>
    <lineage>
        <taxon>Bacteria</taxon>
        <taxon>Pseudomonadati</taxon>
        <taxon>Pseudomonadota</taxon>
        <taxon>Betaproteobacteria</taxon>
        <taxon>Rhodocyclales</taxon>
        <taxon>Rhodocyclaceae</taxon>
        <taxon>Viridibacterium</taxon>
    </lineage>
</organism>
<dbReference type="EMBL" id="BAABLD010000007">
    <property type="protein sequence ID" value="GAA5163344.1"/>
    <property type="molecule type" value="Genomic_DNA"/>
</dbReference>
<keyword evidence="1" id="KW-0472">Membrane</keyword>
<name>A0ABP9QKA2_9RHOO</name>
<proteinExistence type="predicted"/>